<dbReference type="Proteomes" id="UP001501523">
    <property type="component" value="Unassembled WGS sequence"/>
</dbReference>
<gene>
    <name evidence="1" type="ORF">GCM10009105_17660</name>
</gene>
<sequence length="375" mass="41521">MSKESTAFQEVVRFCLGSVGYRCERIGAFIGAVEALPTEPLTTLLGKAHLAGLFKSVVARHELRTRRLQAAITRMVPVLRARAIFNRNIHAELLNLGSKLAVADGRVRPVVLKGIACWDTYYDDPIARRVRDLDLLIESPDQADIICDVLEEEGYEALFFVDDKRTVREHFRSGESYSVPPLRIRRRADIEDDDEVGDFRELEDVVRRHGGDTGLELVDDLGPILTVDVELHRALFATTEGTFVGSEPSDYRLSATLPQFREMTTGAALAYTGVKLALDILETLSCGENNVKCLKLAADFVRILEKSGQRDFEEAIVVARRWNCLHHFADTLQAVRVLTPEVALHGLPAPDGNDSLDLLLDVAADALEGTLPCSA</sequence>
<organism evidence="1 2">
    <name type="scientific">Dokdonella soli</name>
    <dbReference type="NCBI Taxonomy" id="529810"/>
    <lineage>
        <taxon>Bacteria</taxon>
        <taxon>Pseudomonadati</taxon>
        <taxon>Pseudomonadota</taxon>
        <taxon>Gammaproteobacteria</taxon>
        <taxon>Lysobacterales</taxon>
        <taxon>Rhodanobacteraceae</taxon>
        <taxon>Dokdonella</taxon>
    </lineage>
</organism>
<comment type="caution">
    <text evidence="1">The sequence shown here is derived from an EMBL/GenBank/DDBJ whole genome shotgun (WGS) entry which is preliminary data.</text>
</comment>
<protein>
    <recommendedName>
        <fullName evidence="3">Nucleotidyltransferase family protein</fullName>
    </recommendedName>
</protein>
<proteinExistence type="predicted"/>
<evidence type="ECO:0000313" key="2">
    <source>
        <dbReference type="Proteomes" id="UP001501523"/>
    </source>
</evidence>
<accession>A0ABN1IHQ5</accession>
<dbReference type="Pfam" id="PF14907">
    <property type="entry name" value="NTP_transf_5"/>
    <property type="match status" value="1"/>
</dbReference>
<dbReference type="RefSeq" id="WP_343789705.1">
    <property type="nucleotide sequence ID" value="NZ_BAAAEU010000007.1"/>
</dbReference>
<reference evidence="1 2" key="1">
    <citation type="journal article" date="2019" name="Int. J. Syst. Evol. Microbiol.">
        <title>The Global Catalogue of Microorganisms (GCM) 10K type strain sequencing project: providing services to taxonomists for standard genome sequencing and annotation.</title>
        <authorList>
            <consortium name="The Broad Institute Genomics Platform"/>
            <consortium name="The Broad Institute Genome Sequencing Center for Infectious Disease"/>
            <person name="Wu L."/>
            <person name="Ma J."/>
        </authorList>
    </citation>
    <scope>NUCLEOTIDE SEQUENCE [LARGE SCALE GENOMIC DNA]</scope>
    <source>
        <strain evidence="1 2">JCM 15421</strain>
    </source>
</reference>
<dbReference type="EMBL" id="BAAAEU010000007">
    <property type="protein sequence ID" value="GAA0713842.1"/>
    <property type="molecule type" value="Genomic_DNA"/>
</dbReference>
<keyword evidence="2" id="KW-1185">Reference proteome</keyword>
<evidence type="ECO:0008006" key="3">
    <source>
        <dbReference type="Google" id="ProtNLM"/>
    </source>
</evidence>
<name>A0ABN1IHQ5_9GAMM</name>
<dbReference type="InterPro" id="IPR039498">
    <property type="entry name" value="NTP_transf_5"/>
</dbReference>
<evidence type="ECO:0000313" key="1">
    <source>
        <dbReference type="EMBL" id="GAA0713842.1"/>
    </source>
</evidence>